<evidence type="ECO:0000259" key="4">
    <source>
        <dbReference type="PROSITE" id="PS51151"/>
    </source>
</evidence>
<feature type="compositionally biased region" description="Acidic residues" evidence="3">
    <location>
        <begin position="130"/>
        <end position="145"/>
    </location>
</feature>
<feature type="compositionally biased region" description="Basic residues" evidence="3">
    <location>
        <begin position="20"/>
        <end position="29"/>
    </location>
</feature>
<organism evidence="5">
    <name type="scientific">Scylla olivacea</name>
    <name type="common">Orange mud crab</name>
    <name type="synonym">Cancer olivacea</name>
    <dbReference type="NCBI Taxonomy" id="85551"/>
    <lineage>
        <taxon>Eukaryota</taxon>
        <taxon>Metazoa</taxon>
        <taxon>Ecdysozoa</taxon>
        <taxon>Arthropoda</taxon>
        <taxon>Crustacea</taxon>
        <taxon>Multicrustacea</taxon>
        <taxon>Malacostraca</taxon>
        <taxon>Eumalacostraca</taxon>
        <taxon>Eucarida</taxon>
        <taxon>Decapoda</taxon>
        <taxon>Pleocyemata</taxon>
        <taxon>Brachyura</taxon>
        <taxon>Eubrachyura</taxon>
        <taxon>Portunoidea</taxon>
        <taxon>Portunidae</taxon>
        <taxon>Portuninae</taxon>
        <taxon>Scylla</taxon>
    </lineage>
</organism>
<feature type="compositionally biased region" description="Low complexity" evidence="3">
    <location>
        <begin position="172"/>
        <end position="184"/>
    </location>
</feature>
<dbReference type="Pfam" id="PF01849">
    <property type="entry name" value="NAC"/>
    <property type="match status" value="1"/>
</dbReference>
<dbReference type="PANTHER" id="PTHR10351">
    <property type="entry name" value="TRANSCRIPTION FACTOR BTF3 FAMILY MEMBER"/>
    <property type="match status" value="1"/>
</dbReference>
<evidence type="ECO:0000256" key="1">
    <source>
        <dbReference type="ARBA" id="ARBA00005296"/>
    </source>
</evidence>
<accession>A0A0N7ZA13</accession>
<evidence type="ECO:0000256" key="2">
    <source>
        <dbReference type="RuleBase" id="RU361272"/>
    </source>
</evidence>
<feature type="compositionally biased region" description="Basic and acidic residues" evidence="3">
    <location>
        <begin position="146"/>
        <end position="168"/>
    </location>
</feature>
<feature type="domain" description="NAC-A/B" evidence="4">
    <location>
        <begin position="33"/>
        <end position="98"/>
    </location>
</feature>
<dbReference type="AlphaFoldDB" id="A0A0N7ZA13"/>
<reference evidence="5" key="1">
    <citation type="submission" date="2015-09" db="EMBL/GenBank/DDBJ databases">
        <title>Scylla olivacea transcriptome.</title>
        <authorList>
            <person name="Ikhwanuddin M."/>
        </authorList>
    </citation>
    <scope>NUCLEOTIDE SEQUENCE</scope>
</reference>
<dbReference type="InterPro" id="IPR002715">
    <property type="entry name" value="Nas_poly-pep-assoc_cplx_dom"/>
</dbReference>
<evidence type="ECO:0000313" key="5">
    <source>
        <dbReference type="EMBL" id="JAI57568.1"/>
    </source>
</evidence>
<sequence>MNAEKLAKLQQQVRIGGKGSARRKKKVVHRSSATDDKKLQNSLKKLTVNNISGIEEVNMIKEDGSVIHFNNPKVQASLNANTFAVSGHAESKQITEMLPGILNHLSAEGFNQLKRLASTVTTSNTSAGGIDDDDDDVPMLVEDFEAASKTDTASDKPSVQEKGEEKSQGEATTTTTTSTVEERG</sequence>
<dbReference type="Gene3D" id="2.20.70.30">
    <property type="entry name" value="Nascent polypeptide-associated complex domain"/>
    <property type="match status" value="1"/>
</dbReference>
<dbReference type="CDD" id="cd22055">
    <property type="entry name" value="NAC_BTF3"/>
    <property type="match status" value="1"/>
</dbReference>
<feature type="region of interest" description="Disordered" evidence="3">
    <location>
        <begin position="120"/>
        <end position="184"/>
    </location>
</feature>
<dbReference type="SMART" id="SM01407">
    <property type="entry name" value="NAC"/>
    <property type="match status" value="1"/>
</dbReference>
<feature type="region of interest" description="Disordered" evidence="3">
    <location>
        <begin position="10"/>
        <end position="35"/>
    </location>
</feature>
<proteinExistence type="inferred from homology"/>
<evidence type="ECO:0000256" key="3">
    <source>
        <dbReference type="SAM" id="MobiDB-lite"/>
    </source>
</evidence>
<dbReference type="FunFam" id="2.20.70.30:FF:000001">
    <property type="entry name" value="Transcription factor BTF3 homolog"/>
    <property type="match status" value="1"/>
</dbReference>
<name>A0A0N7ZA13_SCYOL</name>
<dbReference type="EMBL" id="GDRN01106437">
    <property type="protein sequence ID" value="JAI57568.1"/>
    <property type="molecule type" value="Transcribed_RNA"/>
</dbReference>
<comment type="similarity">
    <text evidence="1 2">Belongs to the NAC-beta family.</text>
</comment>
<dbReference type="PROSITE" id="PS51151">
    <property type="entry name" value="NAC_AB"/>
    <property type="match status" value="1"/>
</dbReference>
<dbReference type="InterPro" id="IPR039370">
    <property type="entry name" value="BTF3"/>
</dbReference>
<dbReference type="InterPro" id="IPR038187">
    <property type="entry name" value="NAC_A/B_dom_sf"/>
</dbReference>
<protein>
    <recommendedName>
        <fullName evidence="2">Transcription factor BTF3</fullName>
    </recommendedName>
</protein>